<dbReference type="SMART" id="SM00388">
    <property type="entry name" value="HisKA"/>
    <property type="match status" value="1"/>
</dbReference>
<evidence type="ECO:0000256" key="9">
    <source>
        <dbReference type="SAM" id="MobiDB-lite"/>
    </source>
</evidence>
<gene>
    <name evidence="12" type="primary">phoR_1</name>
    <name evidence="12" type="ORF">Pan189_10630</name>
</gene>
<dbReference type="FunFam" id="1.10.287.130:FF:000001">
    <property type="entry name" value="Two-component sensor histidine kinase"/>
    <property type="match status" value="1"/>
</dbReference>
<evidence type="ECO:0000256" key="4">
    <source>
        <dbReference type="ARBA" id="ARBA00022679"/>
    </source>
</evidence>
<sequence length="496" mass="54111">MKSSHSTIWTTCLIASGVVAAFCGALAYAVAGPATALIDPNLLIYVHVAIACVGPVLVGLLTGRAFHAAMKRATAIVRRAELRPEFANSAGPFTPILAEMIPRLESAEQHSSDSDRKRAELEARRHIEQRKFAQLSASLDCIPDAVVLCDAADRIVFSNRAASTLWCDGNSCVSDLSALPELAKLIQETRSRTEATNRRAAEFTVGTGESARAFRAIATSIANDDQPAIAVVLKDVREERQEKERHVQFISSVCHELKTPMASIRAYTELLIDDDVETEQERKETYGFIESQVDRLTRMVNNMLNFARVETGVIKVQREDLELNDVLTKAGKVVSQLAEEKNQTFVSELSDLYLAAHLDKELFGQGVINLLSNAVKYTPAGGEVRLRSRLEDDCIVVEVSDNGLGIPEESLPKLFDRFYRVPGNNSAAKGTGLGLALVKHIVTELHNGTIDVTSEVGKGTTFRLTLPFGHRSKRSGRSSSRSVSTTEPESASTTSE</sequence>
<dbReference type="Proteomes" id="UP000317318">
    <property type="component" value="Chromosome"/>
</dbReference>
<dbReference type="SUPFAM" id="SSF47384">
    <property type="entry name" value="Homodimeric domain of signal transducing histidine kinase"/>
    <property type="match status" value="1"/>
</dbReference>
<evidence type="ECO:0000256" key="8">
    <source>
        <dbReference type="ARBA" id="ARBA00023012"/>
    </source>
</evidence>
<feature type="domain" description="Histidine kinase" evidence="11">
    <location>
        <begin position="252"/>
        <end position="470"/>
    </location>
</feature>
<dbReference type="AlphaFoldDB" id="A0A517QYI4"/>
<feature type="region of interest" description="Disordered" evidence="9">
    <location>
        <begin position="467"/>
        <end position="496"/>
    </location>
</feature>
<reference evidence="12 13" key="1">
    <citation type="submission" date="2019-02" db="EMBL/GenBank/DDBJ databases">
        <title>Deep-cultivation of Planctomycetes and their phenomic and genomic characterization uncovers novel biology.</title>
        <authorList>
            <person name="Wiegand S."/>
            <person name="Jogler M."/>
            <person name="Boedeker C."/>
            <person name="Pinto D."/>
            <person name="Vollmers J."/>
            <person name="Rivas-Marin E."/>
            <person name="Kohn T."/>
            <person name="Peeters S.H."/>
            <person name="Heuer A."/>
            <person name="Rast P."/>
            <person name="Oberbeckmann S."/>
            <person name="Bunk B."/>
            <person name="Jeske O."/>
            <person name="Meyerdierks A."/>
            <person name="Storesund J.E."/>
            <person name="Kallscheuer N."/>
            <person name="Luecker S."/>
            <person name="Lage O.M."/>
            <person name="Pohl T."/>
            <person name="Merkel B.J."/>
            <person name="Hornburger P."/>
            <person name="Mueller R.-W."/>
            <person name="Bruemmer F."/>
            <person name="Labrenz M."/>
            <person name="Spormann A.M."/>
            <person name="Op den Camp H."/>
            <person name="Overmann J."/>
            <person name="Amann R."/>
            <person name="Jetten M.S.M."/>
            <person name="Mascher T."/>
            <person name="Medema M.H."/>
            <person name="Devos D.P."/>
            <person name="Kaster A.-K."/>
            <person name="Ovreas L."/>
            <person name="Rohde M."/>
            <person name="Galperin M.Y."/>
            <person name="Jogler C."/>
        </authorList>
    </citation>
    <scope>NUCLEOTIDE SEQUENCE [LARGE SCALE GENOMIC DNA]</scope>
    <source>
        <strain evidence="12 13">Pan189</strain>
    </source>
</reference>
<evidence type="ECO:0000256" key="10">
    <source>
        <dbReference type="SAM" id="Phobius"/>
    </source>
</evidence>
<dbReference type="CDD" id="cd00082">
    <property type="entry name" value="HisKA"/>
    <property type="match status" value="1"/>
</dbReference>
<proteinExistence type="predicted"/>
<dbReference type="OrthoDB" id="9813151at2"/>
<dbReference type="InterPro" id="IPR036890">
    <property type="entry name" value="HATPase_C_sf"/>
</dbReference>
<keyword evidence="4 12" id="KW-0808">Transferase</keyword>
<dbReference type="PROSITE" id="PS50109">
    <property type="entry name" value="HIS_KIN"/>
    <property type="match status" value="1"/>
</dbReference>
<evidence type="ECO:0000259" key="11">
    <source>
        <dbReference type="PROSITE" id="PS50109"/>
    </source>
</evidence>
<dbReference type="GO" id="GO:0005524">
    <property type="term" value="F:ATP binding"/>
    <property type="evidence" value="ECO:0007669"/>
    <property type="project" value="UniProtKB-KW"/>
</dbReference>
<evidence type="ECO:0000256" key="5">
    <source>
        <dbReference type="ARBA" id="ARBA00022741"/>
    </source>
</evidence>
<dbReference type="RefSeq" id="WP_145362884.1">
    <property type="nucleotide sequence ID" value="NZ_CP036268.1"/>
</dbReference>
<dbReference type="InterPro" id="IPR004358">
    <property type="entry name" value="Sig_transdc_His_kin-like_C"/>
</dbReference>
<comment type="catalytic activity">
    <reaction evidence="1">
        <text>ATP + protein L-histidine = ADP + protein N-phospho-L-histidine.</text>
        <dbReference type="EC" id="2.7.13.3"/>
    </reaction>
</comment>
<keyword evidence="3" id="KW-0597">Phosphoprotein</keyword>
<keyword evidence="8" id="KW-0902">Two-component regulatory system</keyword>
<organism evidence="12 13">
    <name type="scientific">Stratiformator vulcanicus</name>
    <dbReference type="NCBI Taxonomy" id="2527980"/>
    <lineage>
        <taxon>Bacteria</taxon>
        <taxon>Pseudomonadati</taxon>
        <taxon>Planctomycetota</taxon>
        <taxon>Planctomycetia</taxon>
        <taxon>Planctomycetales</taxon>
        <taxon>Planctomycetaceae</taxon>
        <taxon>Stratiformator</taxon>
    </lineage>
</organism>
<dbReference type="KEGG" id="svp:Pan189_10630"/>
<dbReference type="FunFam" id="3.30.565.10:FF:000037">
    <property type="entry name" value="Hybrid sensor histidine kinase/response regulator"/>
    <property type="match status" value="1"/>
</dbReference>
<dbReference type="EMBL" id="CP036268">
    <property type="protein sequence ID" value="QDT36701.1"/>
    <property type="molecule type" value="Genomic_DNA"/>
</dbReference>
<dbReference type="Gene3D" id="1.10.287.130">
    <property type="match status" value="1"/>
</dbReference>
<dbReference type="EC" id="2.7.13.3" evidence="2"/>
<evidence type="ECO:0000256" key="7">
    <source>
        <dbReference type="ARBA" id="ARBA00022840"/>
    </source>
</evidence>
<dbReference type="SMART" id="SM00387">
    <property type="entry name" value="HATPase_c"/>
    <property type="match status" value="1"/>
</dbReference>
<evidence type="ECO:0000313" key="13">
    <source>
        <dbReference type="Proteomes" id="UP000317318"/>
    </source>
</evidence>
<dbReference type="SUPFAM" id="SSF55874">
    <property type="entry name" value="ATPase domain of HSP90 chaperone/DNA topoisomerase II/histidine kinase"/>
    <property type="match status" value="1"/>
</dbReference>
<feature type="transmembrane region" description="Helical" evidence="10">
    <location>
        <begin position="7"/>
        <end position="30"/>
    </location>
</feature>
<protein>
    <recommendedName>
        <fullName evidence="2">histidine kinase</fullName>
        <ecNumber evidence="2">2.7.13.3</ecNumber>
    </recommendedName>
</protein>
<evidence type="ECO:0000256" key="2">
    <source>
        <dbReference type="ARBA" id="ARBA00012438"/>
    </source>
</evidence>
<dbReference type="InterPro" id="IPR003661">
    <property type="entry name" value="HisK_dim/P_dom"/>
</dbReference>
<dbReference type="PANTHER" id="PTHR43711">
    <property type="entry name" value="TWO-COMPONENT HISTIDINE KINASE"/>
    <property type="match status" value="1"/>
</dbReference>
<keyword evidence="5" id="KW-0547">Nucleotide-binding</keyword>
<keyword evidence="10" id="KW-1133">Transmembrane helix</keyword>
<feature type="compositionally biased region" description="Low complexity" evidence="9">
    <location>
        <begin position="477"/>
        <end position="496"/>
    </location>
</feature>
<dbReference type="CDD" id="cd00075">
    <property type="entry name" value="HATPase"/>
    <property type="match status" value="1"/>
</dbReference>
<dbReference type="InterPro" id="IPR003594">
    <property type="entry name" value="HATPase_dom"/>
</dbReference>
<evidence type="ECO:0000313" key="12">
    <source>
        <dbReference type="EMBL" id="QDT36701.1"/>
    </source>
</evidence>
<name>A0A517QYI4_9PLAN</name>
<dbReference type="PANTHER" id="PTHR43711:SF1">
    <property type="entry name" value="HISTIDINE KINASE 1"/>
    <property type="match status" value="1"/>
</dbReference>
<dbReference type="Gene3D" id="3.30.450.20">
    <property type="entry name" value="PAS domain"/>
    <property type="match status" value="1"/>
</dbReference>
<accession>A0A517QYI4</accession>
<evidence type="ECO:0000256" key="3">
    <source>
        <dbReference type="ARBA" id="ARBA00022553"/>
    </source>
</evidence>
<dbReference type="InterPro" id="IPR036097">
    <property type="entry name" value="HisK_dim/P_sf"/>
</dbReference>
<keyword evidence="13" id="KW-1185">Reference proteome</keyword>
<dbReference type="InterPro" id="IPR005467">
    <property type="entry name" value="His_kinase_dom"/>
</dbReference>
<dbReference type="PRINTS" id="PR00344">
    <property type="entry name" value="BCTRLSENSOR"/>
</dbReference>
<dbReference type="Pfam" id="PF02518">
    <property type="entry name" value="HATPase_c"/>
    <property type="match status" value="1"/>
</dbReference>
<keyword evidence="10" id="KW-0472">Membrane</keyword>
<dbReference type="Gene3D" id="3.30.565.10">
    <property type="entry name" value="Histidine kinase-like ATPase, C-terminal domain"/>
    <property type="match status" value="1"/>
</dbReference>
<keyword evidence="7" id="KW-0067">ATP-binding</keyword>
<keyword evidence="6" id="KW-0418">Kinase</keyword>
<keyword evidence="10" id="KW-0812">Transmembrane</keyword>
<dbReference type="InterPro" id="IPR050736">
    <property type="entry name" value="Sensor_HK_Regulatory"/>
</dbReference>
<feature type="transmembrane region" description="Helical" evidence="10">
    <location>
        <begin position="42"/>
        <end position="62"/>
    </location>
</feature>
<dbReference type="Pfam" id="PF00512">
    <property type="entry name" value="HisKA"/>
    <property type="match status" value="1"/>
</dbReference>
<dbReference type="GO" id="GO:0000155">
    <property type="term" value="F:phosphorelay sensor kinase activity"/>
    <property type="evidence" value="ECO:0007669"/>
    <property type="project" value="InterPro"/>
</dbReference>
<evidence type="ECO:0000256" key="6">
    <source>
        <dbReference type="ARBA" id="ARBA00022777"/>
    </source>
</evidence>
<evidence type="ECO:0000256" key="1">
    <source>
        <dbReference type="ARBA" id="ARBA00000085"/>
    </source>
</evidence>